<dbReference type="EMBL" id="BFAA01000243">
    <property type="protein sequence ID" value="GCB69852.1"/>
    <property type="molecule type" value="Genomic_DNA"/>
</dbReference>
<comment type="caution">
    <text evidence="2">The sequence shown here is derived from an EMBL/GenBank/DDBJ whole genome shotgun (WGS) entry which is preliminary data.</text>
</comment>
<gene>
    <name evidence="2" type="ORF">scyTo_0001143</name>
</gene>
<dbReference type="OrthoDB" id="9995375at2759"/>
<evidence type="ECO:0000313" key="3">
    <source>
        <dbReference type="Proteomes" id="UP000288216"/>
    </source>
</evidence>
<dbReference type="Pfam" id="PF00567">
    <property type="entry name" value="TUDOR"/>
    <property type="match status" value="1"/>
</dbReference>
<dbReference type="AlphaFoldDB" id="A0A401P9T1"/>
<evidence type="ECO:0000259" key="1">
    <source>
        <dbReference type="Pfam" id="PF00567"/>
    </source>
</evidence>
<organism evidence="2 3">
    <name type="scientific">Scyliorhinus torazame</name>
    <name type="common">Cloudy catshark</name>
    <name type="synonym">Catulus torazame</name>
    <dbReference type="NCBI Taxonomy" id="75743"/>
    <lineage>
        <taxon>Eukaryota</taxon>
        <taxon>Metazoa</taxon>
        <taxon>Chordata</taxon>
        <taxon>Craniata</taxon>
        <taxon>Vertebrata</taxon>
        <taxon>Chondrichthyes</taxon>
        <taxon>Elasmobranchii</taxon>
        <taxon>Galeomorphii</taxon>
        <taxon>Galeoidea</taxon>
        <taxon>Carcharhiniformes</taxon>
        <taxon>Scyliorhinidae</taxon>
        <taxon>Scyliorhinus</taxon>
    </lineage>
</organism>
<accession>A0A401P9T1</accession>
<dbReference type="InterPro" id="IPR002999">
    <property type="entry name" value="Tudor"/>
</dbReference>
<feature type="domain" description="Tudor" evidence="1">
    <location>
        <begin position="351"/>
        <end position="415"/>
    </location>
</feature>
<dbReference type="SUPFAM" id="SSF63748">
    <property type="entry name" value="Tudor/PWWP/MBT"/>
    <property type="match status" value="1"/>
</dbReference>
<sequence>MLLPSVVMERTVLTKQKHATPVEKMKRTLCYQLMIIENYQKAISKELGPLAEWALSAITGILFQLGILMTGQQTPTEKHLSIGVPASGSKSSVDSLVPEDFPTGVKKNLSMCIQKESGICSPKLDTAKINTSRVIGVSCEDKTSESQWQKEEQFVKHSSGSYPLIKSLSSETDQSPEEVLSTNHYKELIVTKVDDKYSTESSSYTSLPLKKEDPCIFSNKSKSSNDNQTYIVRSEWEVWDTFEFTTSDSDTNGSFESEGEKTSNGQVFSTLDAAATPECSNQKDALSQSNPIEQVLTSKNDIFSPQQHLNPNSIVEPVTSHFPNLPVDRAMELPVVTVIPEFQFCRWQELEIRVSHAIDPHYFYIQHSGQELPELMRQLNYECSKNSATLHRIPLINSYVCAWLPESKQWYRSCVIRIVGNEATMTHGVGTGCMTS</sequence>
<reference evidence="2 3" key="1">
    <citation type="journal article" date="2018" name="Nat. Ecol. Evol.">
        <title>Shark genomes provide insights into elasmobranch evolution and the origin of vertebrates.</title>
        <authorList>
            <person name="Hara Y"/>
            <person name="Yamaguchi K"/>
            <person name="Onimaru K"/>
            <person name="Kadota M"/>
            <person name="Koyanagi M"/>
            <person name="Keeley SD"/>
            <person name="Tatsumi K"/>
            <person name="Tanaka K"/>
            <person name="Motone F"/>
            <person name="Kageyama Y"/>
            <person name="Nozu R"/>
            <person name="Adachi N"/>
            <person name="Nishimura O"/>
            <person name="Nakagawa R"/>
            <person name="Tanegashima C"/>
            <person name="Kiyatake I"/>
            <person name="Matsumoto R"/>
            <person name="Murakumo K"/>
            <person name="Nishida K"/>
            <person name="Terakita A"/>
            <person name="Kuratani S"/>
            <person name="Sato K"/>
            <person name="Hyodo S Kuraku.S."/>
        </authorList>
    </citation>
    <scope>NUCLEOTIDE SEQUENCE [LARGE SCALE GENOMIC DNA]</scope>
</reference>
<protein>
    <recommendedName>
        <fullName evidence="1">Tudor domain-containing protein</fullName>
    </recommendedName>
</protein>
<dbReference type="Proteomes" id="UP000288216">
    <property type="component" value="Unassembled WGS sequence"/>
</dbReference>
<dbReference type="OMA" id="RSEWEVW"/>
<dbReference type="Gene3D" id="2.30.30.140">
    <property type="match status" value="1"/>
</dbReference>
<name>A0A401P9T1_SCYTO</name>
<proteinExistence type="predicted"/>
<evidence type="ECO:0000313" key="2">
    <source>
        <dbReference type="EMBL" id="GCB69852.1"/>
    </source>
</evidence>
<keyword evidence="3" id="KW-1185">Reference proteome</keyword>